<dbReference type="RefSeq" id="WP_139236589.1">
    <property type="nucleotide sequence ID" value="NZ_FOTW01000017.1"/>
</dbReference>
<gene>
    <name evidence="1" type="ORF">SAMN02982985_03555</name>
</gene>
<evidence type="ECO:0000313" key="2">
    <source>
        <dbReference type="Proteomes" id="UP000199470"/>
    </source>
</evidence>
<protein>
    <recommendedName>
        <fullName evidence="3">DUF4276 family protein</fullName>
    </recommendedName>
</protein>
<dbReference type="OrthoDB" id="7596770at2"/>
<dbReference type="AlphaFoldDB" id="A0A1I4PSH6"/>
<dbReference type="STRING" id="758825.SAMN02982985_03555"/>
<organism evidence="1 2">
    <name type="scientific">Rugamonas rubra</name>
    <dbReference type="NCBI Taxonomy" id="758825"/>
    <lineage>
        <taxon>Bacteria</taxon>
        <taxon>Pseudomonadati</taxon>
        <taxon>Pseudomonadota</taxon>
        <taxon>Betaproteobacteria</taxon>
        <taxon>Burkholderiales</taxon>
        <taxon>Oxalobacteraceae</taxon>
        <taxon>Telluria group</taxon>
        <taxon>Rugamonas</taxon>
    </lineage>
</organism>
<accession>A0A1I4PSH6</accession>
<sequence>MKTIRYTLVTDGSSDVALKPIIEWLVAQHRPEIGLIGELAKDMGTVGLALAARVPQAIRLFPCDILFVHRDAEGEPLQRRMDEIDAVTRDLHVKYVPIVPIRMTEAWLLSDELAIRSAAENRAGRAPLNLPAKRNWETVNDPKRVLFDALIAASGKSGRALSKFSPARQRALVAQRTTDFSALRGLLSFDVFEEKLLEILREI</sequence>
<dbReference type="EMBL" id="FOTW01000017">
    <property type="protein sequence ID" value="SFM30413.1"/>
    <property type="molecule type" value="Genomic_DNA"/>
</dbReference>
<name>A0A1I4PSH6_9BURK</name>
<evidence type="ECO:0008006" key="3">
    <source>
        <dbReference type="Google" id="ProtNLM"/>
    </source>
</evidence>
<reference evidence="1 2" key="1">
    <citation type="submission" date="2016-10" db="EMBL/GenBank/DDBJ databases">
        <authorList>
            <person name="de Groot N.N."/>
        </authorList>
    </citation>
    <scope>NUCLEOTIDE SEQUENCE [LARGE SCALE GENOMIC DNA]</scope>
    <source>
        <strain evidence="1 2">ATCC 43154</strain>
    </source>
</reference>
<proteinExistence type="predicted"/>
<evidence type="ECO:0000313" key="1">
    <source>
        <dbReference type="EMBL" id="SFM30413.1"/>
    </source>
</evidence>
<dbReference type="Proteomes" id="UP000199470">
    <property type="component" value="Unassembled WGS sequence"/>
</dbReference>
<keyword evidence="2" id="KW-1185">Reference proteome</keyword>